<protein>
    <submittedName>
        <fullName evidence="2">FBA_2 domain-containing protein</fullName>
    </submittedName>
</protein>
<accession>A0A7E4V122</accession>
<reference evidence="1" key="1">
    <citation type="journal article" date="2013" name="Genetics">
        <title>The draft genome and transcriptome of Panagrellus redivivus are shaped by the harsh demands of a free-living lifestyle.</title>
        <authorList>
            <person name="Srinivasan J."/>
            <person name="Dillman A.R."/>
            <person name="Macchietto M.G."/>
            <person name="Heikkinen L."/>
            <person name="Lakso M."/>
            <person name="Fracchia K.M."/>
            <person name="Antoshechkin I."/>
            <person name="Mortazavi A."/>
            <person name="Wong G."/>
            <person name="Sternberg P.W."/>
        </authorList>
    </citation>
    <scope>NUCLEOTIDE SEQUENCE [LARGE SCALE GENOMIC DNA]</scope>
    <source>
        <strain evidence="1">MT8872</strain>
    </source>
</reference>
<name>A0A7E4V122_PANRE</name>
<evidence type="ECO:0000313" key="1">
    <source>
        <dbReference type="Proteomes" id="UP000492821"/>
    </source>
</evidence>
<organism evidence="1 2">
    <name type="scientific">Panagrellus redivivus</name>
    <name type="common">Microworm</name>
    <dbReference type="NCBI Taxonomy" id="6233"/>
    <lineage>
        <taxon>Eukaryota</taxon>
        <taxon>Metazoa</taxon>
        <taxon>Ecdysozoa</taxon>
        <taxon>Nematoda</taxon>
        <taxon>Chromadorea</taxon>
        <taxon>Rhabditida</taxon>
        <taxon>Tylenchina</taxon>
        <taxon>Panagrolaimomorpha</taxon>
        <taxon>Panagrolaimoidea</taxon>
        <taxon>Panagrolaimidae</taxon>
        <taxon>Panagrellus</taxon>
    </lineage>
</organism>
<sequence length="275" mass="32353">MPYPLLKLPYGLQQRLRSLATPKERYNLQVAVGSEKNHILPLQTYESIHYSMVLKEEAGKHSLSIRNAHSVNFDDDELILADRNDFKIISTTAFHWDDPICDHIILNCDKLEFCFDYPIDVDMLHKIAKKWNLNTVRILIIHKECNIPLPVLFKYFKNVISLDIKVKYAYKNWMQDIFTFGKKNLQVLKICGILEDLFSFESRELSHLFTMQKPVFHLTLTCLKSSFDDVVQHVWPKVGSDFKQTHKMNLLNDECDLLIVIQGSRMSRLKRYEFK</sequence>
<evidence type="ECO:0000313" key="2">
    <source>
        <dbReference type="WBParaSite" id="Pan_g15123.t1"/>
    </source>
</evidence>
<dbReference type="Proteomes" id="UP000492821">
    <property type="component" value="Unassembled WGS sequence"/>
</dbReference>
<dbReference type="WBParaSite" id="Pan_g15123.t1">
    <property type="protein sequence ID" value="Pan_g15123.t1"/>
    <property type="gene ID" value="Pan_g15123"/>
</dbReference>
<keyword evidence="1" id="KW-1185">Reference proteome</keyword>
<reference evidence="2" key="2">
    <citation type="submission" date="2020-10" db="UniProtKB">
        <authorList>
            <consortium name="WormBaseParasite"/>
        </authorList>
    </citation>
    <scope>IDENTIFICATION</scope>
</reference>
<dbReference type="AlphaFoldDB" id="A0A7E4V122"/>
<proteinExistence type="predicted"/>